<dbReference type="RefSeq" id="WP_171740159.1">
    <property type="nucleotide sequence ID" value="NZ_CP053435.1"/>
</dbReference>
<dbReference type="KEGG" id="stae:HNV11_13485"/>
<feature type="domain" description="Outer membrane protein beta-barrel" evidence="1">
    <location>
        <begin position="28"/>
        <end position="210"/>
    </location>
</feature>
<reference evidence="2 3" key="1">
    <citation type="submission" date="2020-05" db="EMBL/GenBank/DDBJ databases">
        <title>Genome sequencing of Spirosoma sp. TS118.</title>
        <authorList>
            <person name="Lee J.-H."/>
            <person name="Jeong S."/>
            <person name="Zhao L."/>
            <person name="Jung J.-H."/>
            <person name="Kim M.-K."/>
            <person name="Lim S."/>
        </authorList>
    </citation>
    <scope>NUCLEOTIDE SEQUENCE [LARGE SCALE GENOMIC DNA]</scope>
    <source>
        <strain evidence="2 3">TS118</strain>
    </source>
</reference>
<evidence type="ECO:0000313" key="2">
    <source>
        <dbReference type="EMBL" id="QJW90315.1"/>
    </source>
</evidence>
<dbReference type="InterPro" id="IPR025665">
    <property type="entry name" value="Beta-barrel_OMP_2"/>
</dbReference>
<evidence type="ECO:0000313" key="3">
    <source>
        <dbReference type="Proteomes" id="UP000502756"/>
    </source>
</evidence>
<dbReference type="EMBL" id="CP053435">
    <property type="protein sequence ID" value="QJW90315.1"/>
    <property type="molecule type" value="Genomic_DNA"/>
</dbReference>
<dbReference type="AlphaFoldDB" id="A0A6M5Y8L7"/>
<dbReference type="Pfam" id="PF13568">
    <property type="entry name" value="OMP_b-brl_2"/>
    <property type="match status" value="1"/>
</dbReference>
<evidence type="ECO:0000259" key="1">
    <source>
        <dbReference type="Pfam" id="PF13568"/>
    </source>
</evidence>
<name>A0A6M5Y8L7_9BACT</name>
<gene>
    <name evidence="2" type="ORF">HNV11_13485</name>
</gene>
<accession>A0A6M5Y8L7</accession>
<proteinExistence type="predicted"/>
<keyword evidence="3" id="KW-1185">Reference proteome</keyword>
<protein>
    <submittedName>
        <fullName evidence="2">PorT family protein</fullName>
    </submittedName>
</protein>
<organism evidence="2 3">
    <name type="scientific">Spirosoma taeanense</name>
    <dbReference type="NCBI Taxonomy" id="2735870"/>
    <lineage>
        <taxon>Bacteria</taxon>
        <taxon>Pseudomonadati</taxon>
        <taxon>Bacteroidota</taxon>
        <taxon>Cytophagia</taxon>
        <taxon>Cytophagales</taxon>
        <taxon>Cytophagaceae</taxon>
        <taxon>Spirosoma</taxon>
    </lineage>
</organism>
<sequence>MKIRCFQLLTAAHLLIGLFLFTATNGLAQSSGRKFSFGVKVGANFSQLNNLSFSTPRLTANGLPVMSGGQVVYDFFQQNDARTTGIVGGLFARFGNRLYLQPELLVSAKGGKFDVIRQGLATQSVDVKLTTVDLLLLIGVRLGPLRLNAGPMASLTVSESGNLKATVQQYTNQPISKTAKQAVFGYQAGGGITLGGLQLDLRYEGNLSDLSSVGIQTPNNDTRFSTKASLWQLTVGFGF</sequence>
<dbReference type="Proteomes" id="UP000502756">
    <property type="component" value="Chromosome"/>
</dbReference>